<dbReference type="AlphaFoldDB" id="A0A803THI9"/>
<evidence type="ECO:0000256" key="1">
    <source>
        <dbReference type="ARBA" id="ARBA00022723"/>
    </source>
</evidence>
<dbReference type="InterPro" id="IPR001841">
    <property type="entry name" value="Znf_RING"/>
</dbReference>
<proteinExistence type="predicted"/>
<keyword evidence="7" id="KW-1185">Reference proteome</keyword>
<evidence type="ECO:0000313" key="7">
    <source>
        <dbReference type="Proteomes" id="UP000001646"/>
    </source>
</evidence>
<evidence type="ECO:0000256" key="4">
    <source>
        <dbReference type="PROSITE-ProRule" id="PRU00175"/>
    </source>
</evidence>
<sequence length="95" mass="10770">MLDKQIYLVCPICLALFQDPHMLSCGHNFCLACLQGCLPAGAEGAPCPECRLPFQLRGLVPFDNIIIVIPLFRHFWTCPLSWVSRSPRWRSGLNR</sequence>
<dbReference type="PROSITE" id="PS00518">
    <property type="entry name" value="ZF_RING_1"/>
    <property type="match status" value="1"/>
</dbReference>
<feature type="domain" description="RING-type" evidence="5">
    <location>
        <begin position="10"/>
        <end position="51"/>
    </location>
</feature>
<dbReference type="Gene3D" id="3.30.40.10">
    <property type="entry name" value="Zinc/RING finger domain, C3HC4 (zinc finger)"/>
    <property type="match status" value="1"/>
</dbReference>
<reference evidence="6" key="2">
    <citation type="submission" date="2025-08" db="UniProtKB">
        <authorList>
            <consortium name="Ensembl"/>
        </authorList>
    </citation>
    <scope>IDENTIFICATION</scope>
</reference>
<dbReference type="Pfam" id="PF13445">
    <property type="entry name" value="zf-RING_UBOX"/>
    <property type="match status" value="1"/>
</dbReference>
<organism evidence="6 7">
    <name type="scientific">Anolis carolinensis</name>
    <name type="common">Green anole</name>
    <name type="synonym">American chameleon</name>
    <dbReference type="NCBI Taxonomy" id="28377"/>
    <lineage>
        <taxon>Eukaryota</taxon>
        <taxon>Metazoa</taxon>
        <taxon>Chordata</taxon>
        <taxon>Craniata</taxon>
        <taxon>Vertebrata</taxon>
        <taxon>Euteleostomi</taxon>
        <taxon>Lepidosauria</taxon>
        <taxon>Squamata</taxon>
        <taxon>Bifurcata</taxon>
        <taxon>Unidentata</taxon>
        <taxon>Episquamata</taxon>
        <taxon>Toxicofera</taxon>
        <taxon>Iguania</taxon>
        <taxon>Dactyloidae</taxon>
        <taxon>Anolis</taxon>
    </lineage>
</organism>
<dbReference type="InterPro" id="IPR027370">
    <property type="entry name" value="Znf-RING_euk"/>
</dbReference>
<dbReference type="InterPro" id="IPR013083">
    <property type="entry name" value="Znf_RING/FYVE/PHD"/>
</dbReference>
<dbReference type="InParanoid" id="A0A803THI9"/>
<dbReference type="InterPro" id="IPR017907">
    <property type="entry name" value="Znf_RING_CS"/>
</dbReference>
<name>A0A803THI9_ANOCA</name>
<protein>
    <recommendedName>
        <fullName evidence="5">RING-type domain-containing protein</fullName>
    </recommendedName>
</protein>
<reference evidence="6" key="1">
    <citation type="submission" date="2009-12" db="EMBL/GenBank/DDBJ databases">
        <title>The Genome Sequence of Anolis carolinensis (Green Anole Lizard).</title>
        <authorList>
            <consortium name="The Genome Sequencing Platform"/>
            <person name="Di Palma F."/>
            <person name="Alfoldi J."/>
            <person name="Heiman D."/>
            <person name="Young S."/>
            <person name="Grabherr M."/>
            <person name="Johnson J."/>
            <person name="Lander E.S."/>
            <person name="Lindblad-Toh K."/>
        </authorList>
    </citation>
    <scope>NUCLEOTIDE SEQUENCE [LARGE SCALE GENOMIC DNA]</scope>
    <source>
        <strain evidence="6">JBL SC #1</strain>
    </source>
</reference>
<dbReference type="PROSITE" id="PS50089">
    <property type="entry name" value="ZF_RING_2"/>
    <property type="match status" value="1"/>
</dbReference>
<dbReference type="GeneTree" id="ENSGT01000000221607"/>
<keyword evidence="3" id="KW-0862">Zinc</keyword>
<dbReference type="Ensembl" id="ENSACAT00000040023.1">
    <property type="protein sequence ID" value="ENSACAP00000034679.1"/>
    <property type="gene ID" value="ENSACAG00000043476.1"/>
</dbReference>
<evidence type="ECO:0000256" key="3">
    <source>
        <dbReference type="ARBA" id="ARBA00022833"/>
    </source>
</evidence>
<reference evidence="6" key="3">
    <citation type="submission" date="2025-09" db="UniProtKB">
        <authorList>
            <consortium name="Ensembl"/>
        </authorList>
    </citation>
    <scope>IDENTIFICATION</scope>
</reference>
<dbReference type="GO" id="GO:0008270">
    <property type="term" value="F:zinc ion binding"/>
    <property type="evidence" value="ECO:0007669"/>
    <property type="project" value="UniProtKB-KW"/>
</dbReference>
<keyword evidence="2 4" id="KW-0863">Zinc-finger</keyword>
<evidence type="ECO:0000259" key="5">
    <source>
        <dbReference type="PROSITE" id="PS50089"/>
    </source>
</evidence>
<evidence type="ECO:0000313" key="6">
    <source>
        <dbReference type="Ensembl" id="ENSACAP00000034679.1"/>
    </source>
</evidence>
<dbReference type="SUPFAM" id="SSF57850">
    <property type="entry name" value="RING/U-box"/>
    <property type="match status" value="1"/>
</dbReference>
<keyword evidence="1" id="KW-0479">Metal-binding</keyword>
<evidence type="ECO:0000256" key="2">
    <source>
        <dbReference type="ARBA" id="ARBA00022771"/>
    </source>
</evidence>
<dbReference type="InterPro" id="IPR050143">
    <property type="entry name" value="TRIM/RBCC"/>
</dbReference>
<dbReference type="PANTHER" id="PTHR24103">
    <property type="entry name" value="E3 UBIQUITIN-PROTEIN LIGASE TRIM"/>
    <property type="match status" value="1"/>
</dbReference>
<dbReference type="SMART" id="SM00184">
    <property type="entry name" value="RING"/>
    <property type="match status" value="1"/>
</dbReference>
<dbReference type="Proteomes" id="UP000001646">
    <property type="component" value="Unplaced"/>
</dbReference>
<accession>A0A803THI9</accession>